<accession>A0ABU6SG89</accession>
<organism evidence="2 3">
    <name type="scientific">Stylosanthes scabra</name>
    <dbReference type="NCBI Taxonomy" id="79078"/>
    <lineage>
        <taxon>Eukaryota</taxon>
        <taxon>Viridiplantae</taxon>
        <taxon>Streptophyta</taxon>
        <taxon>Embryophyta</taxon>
        <taxon>Tracheophyta</taxon>
        <taxon>Spermatophyta</taxon>
        <taxon>Magnoliopsida</taxon>
        <taxon>eudicotyledons</taxon>
        <taxon>Gunneridae</taxon>
        <taxon>Pentapetalae</taxon>
        <taxon>rosids</taxon>
        <taxon>fabids</taxon>
        <taxon>Fabales</taxon>
        <taxon>Fabaceae</taxon>
        <taxon>Papilionoideae</taxon>
        <taxon>50 kb inversion clade</taxon>
        <taxon>dalbergioids sensu lato</taxon>
        <taxon>Dalbergieae</taxon>
        <taxon>Pterocarpus clade</taxon>
        <taxon>Stylosanthes</taxon>
    </lineage>
</organism>
<gene>
    <name evidence="2" type="ORF">PIB30_043407</name>
</gene>
<proteinExistence type="predicted"/>
<feature type="transmembrane region" description="Helical" evidence="1">
    <location>
        <begin position="72"/>
        <end position="98"/>
    </location>
</feature>
<evidence type="ECO:0000313" key="3">
    <source>
        <dbReference type="Proteomes" id="UP001341840"/>
    </source>
</evidence>
<dbReference type="Proteomes" id="UP001341840">
    <property type="component" value="Unassembled WGS sequence"/>
</dbReference>
<sequence length="114" mass="12908">MADGLIADHNGWLPSVHLLIRRPASVLNSKSCNHGFLSLSLEEAFQSSFQLLEGLIRRNHPFFRGIQRHADFFAVLVVVLNVHHLWLGGLVFVSFHYLRVRIPTDSTNVKYGST</sequence>
<evidence type="ECO:0000313" key="2">
    <source>
        <dbReference type="EMBL" id="MED6135140.1"/>
    </source>
</evidence>
<keyword evidence="1" id="KW-0812">Transmembrane</keyword>
<protein>
    <submittedName>
        <fullName evidence="2">Uncharacterized protein</fullName>
    </submittedName>
</protein>
<keyword evidence="1" id="KW-1133">Transmembrane helix</keyword>
<dbReference type="EMBL" id="JASCZI010060668">
    <property type="protein sequence ID" value="MED6135140.1"/>
    <property type="molecule type" value="Genomic_DNA"/>
</dbReference>
<keyword evidence="1" id="KW-0472">Membrane</keyword>
<name>A0ABU6SG89_9FABA</name>
<keyword evidence="3" id="KW-1185">Reference proteome</keyword>
<comment type="caution">
    <text evidence="2">The sequence shown here is derived from an EMBL/GenBank/DDBJ whole genome shotgun (WGS) entry which is preliminary data.</text>
</comment>
<evidence type="ECO:0000256" key="1">
    <source>
        <dbReference type="SAM" id="Phobius"/>
    </source>
</evidence>
<reference evidence="2 3" key="1">
    <citation type="journal article" date="2023" name="Plants (Basel)">
        <title>Bridging the Gap: Combining Genomics and Transcriptomics Approaches to Understand Stylosanthes scabra, an Orphan Legume from the Brazilian Caatinga.</title>
        <authorList>
            <person name="Ferreira-Neto J.R.C."/>
            <person name="da Silva M.D."/>
            <person name="Binneck E."/>
            <person name="de Melo N.F."/>
            <person name="da Silva R.H."/>
            <person name="de Melo A.L.T.M."/>
            <person name="Pandolfi V."/>
            <person name="Bustamante F.O."/>
            <person name="Brasileiro-Vidal A.C."/>
            <person name="Benko-Iseppon A.M."/>
        </authorList>
    </citation>
    <scope>NUCLEOTIDE SEQUENCE [LARGE SCALE GENOMIC DNA]</scope>
    <source>
        <tissue evidence="2">Leaves</tissue>
    </source>
</reference>